<dbReference type="GO" id="GO:0032040">
    <property type="term" value="C:small-subunit processome"/>
    <property type="evidence" value="ECO:0007669"/>
    <property type="project" value="TreeGrafter"/>
</dbReference>
<dbReference type="AlphaFoldDB" id="G7Y375"/>
<dbReference type="Gene3D" id="3.40.50.10480">
    <property type="entry name" value="Probable brix-domain ribosomal biogenesis protein"/>
    <property type="match status" value="1"/>
</dbReference>
<name>G7Y375_CLOSI</name>
<dbReference type="Pfam" id="PF04427">
    <property type="entry name" value="Brix"/>
    <property type="match status" value="1"/>
</dbReference>
<feature type="region of interest" description="Disordered" evidence="1">
    <location>
        <begin position="144"/>
        <end position="174"/>
    </location>
</feature>
<dbReference type="SMART" id="SM00879">
    <property type="entry name" value="Brix"/>
    <property type="match status" value="1"/>
</dbReference>
<dbReference type="EMBL" id="DF142838">
    <property type="protein sequence ID" value="GAA47412.1"/>
    <property type="molecule type" value="Genomic_DNA"/>
</dbReference>
<gene>
    <name evidence="3" type="ORF">CLF_100326</name>
</gene>
<sequence length="487" mass="56225">LWDRSLNEFPATCCNPRRRTEIFGGQLDPQRRCKDENRVRSAVATTVGKRRLIEVVLDTCCSTVSLYGSEAPVSTLMLLSLMMMAVSWSVACHWENTNRFRHAVDDLRTQGDVEPRTVNVEPSTASEVYEFICSLKHHRAFGPDDLPPASFRDGDEMRRRPAKPRCSNSPRRKPCRSGICRLHPSHLEKEEKAQLKRQARLRREFIYRRSIEARDVESQRKKDLLRTALKEGKRLPKELENNALDLNEELDWSDEGGDGVAAAEDDEYLWAGTEDPRVVVTTSRSPSSRLKEFAKELRFLVPNATKINRGNYQNKDLLEACLAKQITDLIVVNETRGVPDTLTISHLPFGPTAVFTLYNVHARHEMEAIGRGSGAKMPQAYPHHIFHGLNSKLGMRVRSILKHLFPVPKDDSRRVITWYEEDDVILFRHHTYKYVDKELQVQEHGPSFDMRLYKIWRGPLHEEAAADVEWVYRPYMSTTFKRRFLSE</sequence>
<reference key="2">
    <citation type="submission" date="2011-10" db="EMBL/GenBank/DDBJ databases">
        <title>The genome and transcriptome sequence of Clonorchis sinensis provide insights into the carcinogenic liver fluke.</title>
        <authorList>
            <person name="Wang X."/>
            <person name="Huang Y."/>
            <person name="Chen W."/>
            <person name="Liu H."/>
            <person name="Guo L."/>
            <person name="Chen Y."/>
            <person name="Luo F."/>
            <person name="Zhou W."/>
            <person name="Sun J."/>
            <person name="Mao Q."/>
            <person name="Liang P."/>
            <person name="Zhou C."/>
            <person name="Tian Y."/>
            <person name="Men J."/>
            <person name="Lv X."/>
            <person name="Huang L."/>
            <person name="Zhou J."/>
            <person name="Hu Y."/>
            <person name="Li R."/>
            <person name="Zhang F."/>
            <person name="Lei H."/>
            <person name="Li X."/>
            <person name="Hu X."/>
            <person name="Liang C."/>
            <person name="Xu J."/>
            <person name="Wu Z."/>
            <person name="Yu X."/>
        </authorList>
    </citation>
    <scope>NUCLEOTIDE SEQUENCE</scope>
    <source>
        <strain>Henan</strain>
    </source>
</reference>
<dbReference type="GO" id="GO:0042134">
    <property type="term" value="F:rRNA primary transcript binding"/>
    <property type="evidence" value="ECO:0007669"/>
    <property type="project" value="InterPro"/>
</dbReference>
<dbReference type="PROSITE" id="PS50833">
    <property type="entry name" value="BRIX"/>
    <property type="match status" value="1"/>
</dbReference>
<accession>G7Y375</accession>
<dbReference type="GO" id="GO:0034457">
    <property type="term" value="C:Mpp10 complex"/>
    <property type="evidence" value="ECO:0007669"/>
    <property type="project" value="UniProtKB-ARBA"/>
</dbReference>
<dbReference type="GO" id="GO:0006364">
    <property type="term" value="P:rRNA processing"/>
    <property type="evidence" value="ECO:0007669"/>
    <property type="project" value="InterPro"/>
</dbReference>
<organism evidence="3 4">
    <name type="scientific">Clonorchis sinensis</name>
    <name type="common">Chinese liver fluke</name>
    <dbReference type="NCBI Taxonomy" id="79923"/>
    <lineage>
        <taxon>Eukaryota</taxon>
        <taxon>Metazoa</taxon>
        <taxon>Spiralia</taxon>
        <taxon>Lophotrochozoa</taxon>
        <taxon>Platyhelminthes</taxon>
        <taxon>Trematoda</taxon>
        <taxon>Digenea</taxon>
        <taxon>Opisthorchiida</taxon>
        <taxon>Opisthorchiata</taxon>
        <taxon>Opisthorchiidae</taxon>
        <taxon>Clonorchis</taxon>
    </lineage>
</organism>
<evidence type="ECO:0000256" key="1">
    <source>
        <dbReference type="SAM" id="MobiDB-lite"/>
    </source>
</evidence>
<keyword evidence="4" id="KW-1185">Reference proteome</keyword>
<dbReference type="InterPro" id="IPR044281">
    <property type="entry name" value="IMP4/RPF1"/>
</dbReference>
<dbReference type="Proteomes" id="UP000008909">
    <property type="component" value="Unassembled WGS sequence"/>
</dbReference>
<evidence type="ECO:0000259" key="2">
    <source>
        <dbReference type="PROSITE" id="PS50833"/>
    </source>
</evidence>
<protein>
    <submittedName>
        <fullName evidence="3">U3 small nucleolar ribonucleoprotein protein IMP4</fullName>
    </submittedName>
</protein>
<keyword evidence="3" id="KW-0687">Ribonucleoprotein</keyword>
<dbReference type="GO" id="GO:0030515">
    <property type="term" value="F:snoRNA binding"/>
    <property type="evidence" value="ECO:0007669"/>
    <property type="project" value="TreeGrafter"/>
</dbReference>
<dbReference type="GO" id="GO:0005654">
    <property type="term" value="C:nucleoplasm"/>
    <property type="evidence" value="ECO:0007669"/>
    <property type="project" value="UniProtKB-ARBA"/>
</dbReference>
<dbReference type="PANTHER" id="PTHR22734:SF2">
    <property type="entry name" value="U3 SMALL NUCLEOLAR RIBONUCLEOPROTEIN PROTEIN IMP4"/>
    <property type="match status" value="1"/>
</dbReference>
<feature type="domain" description="Brix" evidence="2">
    <location>
        <begin position="276"/>
        <end position="461"/>
    </location>
</feature>
<reference evidence="3" key="1">
    <citation type="journal article" date="2011" name="Genome Biol.">
        <title>The draft genome of the carcinogenic human liver fluke Clonorchis sinensis.</title>
        <authorList>
            <person name="Wang X."/>
            <person name="Chen W."/>
            <person name="Huang Y."/>
            <person name="Sun J."/>
            <person name="Men J."/>
            <person name="Liu H."/>
            <person name="Luo F."/>
            <person name="Guo L."/>
            <person name="Lv X."/>
            <person name="Deng C."/>
            <person name="Zhou C."/>
            <person name="Fan Y."/>
            <person name="Li X."/>
            <person name="Huang L."/>
            <person name="Hu Y."/>
            <person name="Liang C."/>
            <person name="Hu X."/>
            <person name="Xu J."/>
            <person name="Yu X."/>
        </authorList>
    </citation>
    <scope>NUCLEOTIDE SEQUENCE [LARGE SCALE GENOMIC DNA]</scope>
    <source>
        <strain evidence="3">Henan</strain>
    </source>
</reference>
<dbReference type="InterPro" id="IPR007109">
    <property type="entry name" value="Brix"/>
</dbReference>
<evidence type="ECO:0000313" key="4">
    <source>
        <dbReference type="Proteomes" id="UP000008909"/>
    </source>
</evidence>
<dbReference type="PANTHER" id="PTHR22734">
    <property type="entry name" value="U3 SMALL NUCLEOLAR RIBONUCLEOPROTEIN PROTEIN IMP4"/>
    <property type="match status" value="1"/>
</dbReference>
<dbReference type="FunFam" id="3.40.50.10480:FF:000001">
    <property type="entry name" value="IMP4, U3 small nucleolar ribonucleoprotein"/>
    <property type="match status" value="1"/>
</dbReference>
<feature type="non-terminal residue" evidence="3">
    <location>
        <position position="1"/>
    </location>
</feature>
<evidence type="ECO:0000313" key="3">
    <source>
        <dbReference type="EMBL" id="GAA47412.1"/>
    </source>
</evidence>
<dbReference type="GO" id="GO:0042274">
    <property type="term" value="P:ribosomal small subunit biogenesis"/>
    <property type="evidence" value="ECO:0007669"/>
    <property type="project" value="UniProtKB-ARBA"/>
</dbReference>
<proteinExistence type="predicted"/>
<dbReference type="SUPFAM" id="SSF52954">
    <property type="entry name" value="Class II aaRS ABD-related"/>
    <property type="match status" value="1"/>
</dbReference>